<evidence type="ECO:0000313" key="10">
    <source>
        <dbReference type="EMBL" id="QID19530.1"/>
    </source>
</evidence>
<evidence type="ECO:0000256" key="7">
    <source>
        <dbReference type="ARBA" id="ARBA00023136"/>
    </source>
</evidence>
<evidence type="ECO:0000256" key="3">
    <source>
        <dbReference type="ARBA" id="ARBA00022475"/>
    </source>
</evidence>
<dbReference type="Proteomes" id="UP000501991">
    <property type="component" value="Chromosome"/>
</dbReference>
<evidence type="ECO:0000256" key="1">
    <source>
        <dbReference type="ARBA" id="ARBA00004429"/>
    </source>
</evidence>
<keyword evidence="4" id="KW-0997">Cell inner membrane</keyword>
<feature type="transmembrane region" description="Helical" evidence="9">
    <location>
        <begin position="147"/>
        <end position="167"/>
    </location>
</feature>
<proteinExistence type="inferred from homology"/>
<evidence type="ECO:0000256" key="4">
    <source>
        <dbReference type="ARBA" id="ARBA00022519"/>
    </source>
</evidence>
<dbReference type="RefSeq" id="WP_173768229.1">
    <property type="nucleotide sequence ID" value="NZ_CP048836.1"/>
</dbReference>
<dbReference type="GO" id="GO:0005886">
    <property type="term" value="C:plasma membrane"/>
    <property type="evidence" value="ECO:0007669"/>
    <property type="project" value="UniProtKB-SubCell"/>
</dbReference>
<dbReference type="Pfam" id="PF04143">
    <property type="entry name" value="Sulf_transp"/>
    <property type="match status" value="1"/>
</dbReference>
<comment type="similarity">
    <text evidence="8">Belongs to the TsuA/YedE (TC 9.B.102) family.</text>
</comment>
<dbReference type="PANTHER" id="PTHR30574:SF1">
    <property type="entry name" value="SULPHUR TRANSPORT DOMAIN-CONTAINING PROTEIN"/>
    <property type="match status" value="1"/>
</dbReference>
<organism evidence="10 11">
    <name type="scientific">Nitrogeniibacter mangrovi</name>
    <dbReference type="NCBI Taxonomy" id="2016596"/>
    <lineage>
        <taxon>Bacteria</taxon>
        <taxon>Pseudomonadati</taxon>
        <taxon>Pseudomonadota</taxon>
        <taxon>Betaproteobacteria</taxon>
        <taxon>Rhodocyclales</taxon>
        <taxon>Zoogloeaceae</taxon>
        <taxon>Nitrogeniibacter</taxon>
    </lineage>
</organism>
<evidence type="ECO:0000256" key="5">
    <source>
        <dbReference type="ARBA" id="ARBA00022692"/>
    </source>
</evidence>
<gene>
    <name evidence="10" type="ORF">G3580_19050</name>
</gene>
<dbReference type="AlphaFoldDB" id="A0A6C1BAV7"/>
<keyword evidence="7 9" id="KW-0472">Membrane</keyword>
<protein>
    <submittedName>
        <fullName evidence="10">YeeE/YedE family protein</fullName>
    </submittedName>
</protein>
<dbReference type="EMBL" id="CP048836">
    <property type="protein sequence ID" value="QID19530.1"/>
    <property type="molecule type" value="Genomic_DNA"/>
</dbReference>
<dbReference type="PANTHER" id="PTHR30574">
    <property type="entry name" value="INNER MEMBRANE PROTEIN YEDE"/>
    <property type="match status" value="1"/>
</dbReference>
<keyword evidence="6 9" id="KW-1133">Transmembrane helix</keyword>
<evidence type="ECO:0000313" key="11">
    <source>
        <dbReference type="Proteomes" id="UP000501991"/>
    </source>
</evidence>
<keyword evidence="2" id="KW-0813">Transport</keyword>
<feature type="transmembrane region" description="Helical" evidence="9">
    <location>
        <begin position="13"/>
        <end position="33"/>
    </location>
</feature>
<evidence type="ECO:0000256" key="9">
    <source>
        <dbReference type="SAM" id="Phobius"/>
    </source>
</evidence>
<comment type="subcellular location">
    <subcellularLocation>
        <location evidence="1">Cell inner membrane</location>
        <topology evidence="1">Multi-pass membrane protein</topology>
    </subcellularLocation>
</comment>
<dbReference type="InterPro" id="IPR007272">
    <property type="entry name" value="Sulf_transp_TsuA/YedE"/>
</dbReference>
<evidence type="ECO:0000256" key="8">
    <source>
        <dbReference type="ARBA" id="ARBA00035655"/>
    </source>
</evidence>
<reference evidence="10 11" key="1">
    <citation type="submission" date="2020-02" db="EMBL/GenBank/DDBJ databases">
        <title>Nitrogenibacter mangrovi gen. nov., sp. nov. isolated from mangrove sediment, a denitrifying betaproteobacterium.</title>
        <authorList>
            <person name="Liao H."/>
            <person name="Tian Y."/>
        </authorList>
    </citation>
    <scope>NUCLEOTIDE SEQUENCE [LARGE SCALE GENOMIC DNA]</scope>
    <source>
        <strain evidence="10 11">M9-3-2</strain>
    </source>
</reference>
<keyword evidence="3" id="KW-1003">Cell membrane</keyword>
<evidence type="ECO:0000256" key="6">
    <source>
        <dbReference type="ARBA" id="ARBA00022989"/>
    </source>
</evidence>
<dbReference type="KEGG" id="azq:G3580_19050"/>
<accession>A0A6C1BAV7</accession>
<feature type="transmembrane region" description="Helical" evidence="9">
    <location>
        <begin position="117"/>
        <end position="135"/>
    </location>
</feature>
<keyword evidence="5 9" id="KW-0812">Transmembrane</keyword>
<evidence type="ECO:0000256" key="2">
    <source>
        <dbReference type="ARBA" id="ARBA00022448"/>
    </source>
</evidence>
<name>A0A6C1BAV7_9RHOO</name>
<keyword evidence="11" id="KW-1185">Reference proteome</keyword>
<feature type="transmembrane region" description="Helical" evidence="9">
    <location>
        <begin position="77"/>
        <end position="96"/>
    </location>
</feature>
<sequence length="176" mass="17875">MNPSAPSSPTRPFWPPLVAGLALGLVLLLTFVLTGHGLGATGFFTRLAAWSGGVVAFDSTYDNPYLGPLLDDGKPLASWITWQVLGVALGALAASWSAGRFKVRLDGIHRTRRLSRGLMAFGGGALAGFGARVAAGCTSGVGLSGSATLAVAGFVFLGAFFAAGLLASRLVKGGPQ</sequence>